<feature type="transmembrane region" description="Helical" evidence="1">
    <location>
        <begin position="135"/>
        <end position="153"/>
    </location>
</feature>
<feature type="transmembrane region" description="Helical" evidence="1">
    <location>
        <begin position="246"/>
        <end position="276"/>
    </location>
</feature>
<keyword evidence="1" id="KW-0812">Transmembrane</keyword>
<keyword evidence="3" id="KW-1185">Reference proteome</keyword>
<evidence type="ECO:0008006" key="4">
    <source>
        <dbReference type="Google" id="ProtNLM"/>
    </source>
</evidence>
<dbReference type="RefSeq" id="WP_247811153.1">
    <property type="nucleotide sequence ID" value="NZ_CP095855.1"/>
</dbReference>
<feature type="transmembrane region" description="Helical" evidence="1">
    <location>
        <begin position="283"/>
        <end position="301"/>
    </location>
</feature>
<evidence type="ECO:0000313" key="2">
    <source>
        <dbReference type="EMBL" id="UPK68786.1"/>
    </source>
</evidence>
<reference evidence="2 3" key="1">
    <citation type="submission" date="2022-04" db="EMBL/GenBank/DDBJ databases">
        <title>The arsenic-methylating capacity of Chitinophaga filiformis YT5 during chitin decomposition.</title>
        <authorList>
            <person name="Chen G."/>
            <person name="Liang Y."/>
        </authorList>
    </citation>
    <scope>NUCLEOTIDE SEQUENCE [LARGE SCALE GENOMIC DNA]</scope>
    <source>
        <strain evidence="2 3">YT5</strain>
    </source>
</reference>
<feature type="transmembrane region" description="Helical" evidence="1">
    <location>
        <begin position="364"/>
        <end position="384"/>
    </location>
</feature>
<name>A0ABY4I206_CHIFI</name>
<organism evidence="2 3">
    <name type="scientific">Chitinophaga filiformis</name>
    <name type="common">Myxococcus filiformis</name>
    <name type="synonym">Flexibacter filiformis</name>
    <dbReference type="NCBI Taxonomy" id="104663"/>
    <lineage>
        <taxon>Bacteria</taxon>
        <taxon>Pseudomonadati</taxon>
        <taxon>Bacteroidota</taxon>
        <taxon>Chitinophagia</taxon>
        <taxon>Chitinophagales</taxon>
        <taxon>Chitinophagaceae</taxon>
        <taxon>Chitinophaga</taxon>
    </lineage>
</organism>
<sequence length="481" mass="55638">MLLADTIFDILVSDNIYVEVFKETMPLVIAGVLLHLHYNNRITALEAILYAFATEAYTMLKIGPTFTATFFVSIAFLLEQLHLFIKGEIYVHRKFLLLLVLPALSSFAIFLIVQFYRDPFYYPPGKQTAFYLRPIYFYIKTYLPLFAIGAKILQDKERISFEFFSAIMKRIAKFSFVIAGLQIFCQMVLGNETLGEILGMQRRYMIEAATFVFSIRVQALFGEPKVYSAFLSLCIPLFLKDKEYRMAALALLMGILTVSQTFWINMLSATLVFLVVSRISSTRLKITGTLGIIIGLFLVIAESKEYFIKLYAKNQNNTMYQLVFKRSVYRYDNEFWQKDNVILGMPLQRDMELPVVDFLRDQPYLLLSGYGAGNSTFIPAQYFFGQMNYENRLNGIGGHNLNMRWFYILAEFGFFSLLIFFTILTQTKPGIPLFQSSYFAFIWVCFFFSQIDLFLIITALLCAYEADESPSLTVYKSRHSY</sequence>
<dbReference type="EMBL" id="CP095855">
    <property type="protein sequence ID" value="UPK68786.1"/>
    <property type="molecule type" value="Genomic_DNA"/>
</dbReference>
<feature type="transmembrane region" description="Helical" evidence="1">
    <location>
        <begin position="438"/>
        <end position="464"/>
    </location>
</feature>
<proteinExistence type="predicted"/>
<keyword evidence="1" id="KW-0472">Membrane</keyword>
<feature type="transmembrane region" description="Helical" evidence="1">
    <location>
        <begin position="62"/>
        <end position="83"/>
    </location>
</feature>
<protein>
    <recommendedName>
        <fullName evidence="4">O-antigen ligase like membrane protein</fullName>
    </recommendedName>
</protein>
<evidence type="ECO:0000256" key="1">
    <source>
        <dbReference type="SAM" id="Phobius"/>
    </source>
</evidence>
<gene>
    <name evidence="2" type="ORF">MYF79_27890</name>
</gene>
<feature type="transmembrane region" description="Helical" evidence="1">
    <location>
        <begin position="95"/>
        <end position="115"/>
    </location>
</feature>
<feature type="transmembrane region" description="Helical" evidence="1">
    <location>
        <begin position="405"/>
        <end position="426"/>
    </location>
</feature>
<accession>A0ABY4I206</accession>
<feature type="transmembrane region" description="Helical" evidence="1">
    <location>
        <begin position="174"/>
        <end position="190"/>
    </location>
</feature>
<evidence type="ECO:0000313" key="3">
    <source>
        <dbReference type="Proteomes" id="UP000830198"/>
    </source>
</evidence>
<keyword evidence="1" id="KW-1133">Transmembrane helix</keyword>
<dbReference type="Proteomes" id="UP000830198">
    <property type="component" value="Chromosome"/>
</dbReference>